<keyword evidence="1" id="KW-1133">Transmembrane helix</keyword>
<dbReference type="EMBL" id="JBBEGN010000014">
    <property type="protein sequence ID" value="MEJ2870606.1"/>
    <property type="molecule type" value="Genomic_DNA"/>
</dbReference>
<dbReference type="RefSeq" id="WP_337697175.1">
    <property type="nucleotide sequence ID" value="NZ_JBBEGN010000014.1"/>
</dbReference>
<name>A0ABU8MUL7_9PSEU</name>
<gene>
    <name evidence="2" type="ORF">WCD74_22765</name>
</gene>
<organism evidence="2 3">
    <name type="scientific">Actinomycetospora aurantiaca</name>
    <dbReference type="NCBI Taxonomy" id="3129233"/>
    <lineage>
        <taxon>Bacteria</taxon>
        <taxon>Bacillati</taxon>
        <taxon>Actinomycetota</taxon>
        <taxon>Actinomycetes</taxon>
        <taxon>Pseudonocardiales</taxon>
        <taxon>Pseudonocardiaceae</taxon>
        <taxon>Actinomycetospora</taxon>
    </lineage>
</organism>
<keyword evidence="3" id="KW-1185">Reference proteome</keyword>
<dbReference type="Proteomes" id="UP001385809">
    <property type="component" value="Unassembled WGS sequence"/>
</dbReference>
<evidence type="ECO:0000313" key="3">
    <source>
        <dbReference type="Proteomes" id="UP001385809"/>
    </source>
</evidence>
<feature type="transmembrane region" description="Helical" evidence="1">
    <location>
        <begin position="20"/>
        <end position="41"/>
    </location>
</feature>
<keyword evidence="1" id="KW-0472">Membrane</keyword>
<reference evidence="2 3" key="1">
    <citation type="submission" date="2024-03" db="EMBL/GenBank/DDBJ databases">
        <title>Actinomycetospora sp. OC33-EN08, a novel actinomycete isolated from wild orchid (Aerides multiflora).</title>
        <authorList>
            <person name="Suriyachadkun C."/>
        </authorList>
    </citation>
    <scope>NUCLEOTIDE SEQUENCE [LARGE SCALE GENOMIC DNA]</scope>
    <source>
        <strain evidence="2 3">OC33-EN08</strain>
    </source>
</reference>
<accession>A0ABU8MUL7</accession>
<evidence type="ECO:0000313" key="2">
    <source>
        <dbReference type="EMBL" id="MEJ2870606.1"/>
    </source>
</evidence>
<protein>
    <submittedName>
        <fullName evidence="2">Uncharacterized protein</fullName>
    </submittedName>
</protein>
<proteinExistence type="predicted"/>
<comment type="caution">
    <text evidence="2">The sequence shown here is derived from an EMBL/GenBank/DDBJ whole genome shotgun (WGS) entry which is preliminary data.</text>
</comment>
<evidence type="ECO:0000256" key="1">
    <source>
        <dbReference type="SAM" id="Phobius"/>
    </source>
</evidence>
<keyword evidence="1" id="KW-0812">Transmembrane</keyword>
<sequence length="43" mass="4620">MTTAPRPTEDRRRISTVRGLVALGVLLAVYVVGVLSNLQLLGL</sequence>